<dbReference type="PRINTS" id="PR00039">
    <property type="entry name" value="HTHLYSR"/>
</dbReference>
<dbReference type="SUPFAM" id="SSF46785">
    <property type="entry name" value="Winged helix' DNA-binding domain"/>
    <property type="match status" value="1"/>
</dbReference>
<keyword evidence="4" id="KW-0804">Transcription</keyword>
<comment type="similarity">
    <text evidence="1">Belongs to the LysR transcriptional regulatory family.</text>
</comment>
<dbReference type="PANTHER" id="PTHR30126:SF2">
    <property type="entry name" value="HTH-TYPE TRANSCRIPTIONAL REGULATOR YJIE"/>
    <property type="match status" value="1"/>
</dbReference>
<dbReference type="Gene3D" id="3.40.190.10">
    <property type="entry name" value="Periplasmic binding protein-like II"/>
    <property type="match status" value="2"/>
</dbReference>
<reference evidence="6" key="2">
    <citation type="journal article" date="2018" name="ISME J.">
        <title>A dynamic microbial community with high functional redundancy inhabits the cold, oxic subseafloor aquifer.</title>
        <authorList>
            <person name="Tully B.J."/>
            <person name="Wheat C.G."/>
            <person name="Glazer B.T."/>
            <person name="Huber J.A."/>
        </authorList>
    </citation>
    <scope>NUCLEOTIDE SEQUENCE</scope>
    <source>
        <strain evidence="6">NORP83</strain>
    </source>
</reference>
<dbReference type="InterPro" id="IPR036388">
    <property type="entry name" value="WH-like_DNA-bd_sf"/>
</dbReference>
<feature type="domain" description="HTH lysR-type" evidence="5">
    <location>
        <begin position="6"/>
        <end position="63"/>
    </location>
</feature>
<evidence type="ECO:0000256" key="2">
    <source>
        <dbReference type="ARBA" id="ARBA00023015"/>
    </source>
</evidence>
<evidence type="ECO:0000313" key="6">
    <source>
        <dbReference type="EMBL" id="PCJ03706.1"/>
    </source>
</evidence>
<protein>
    <recommendedName>
        <fullName evidence="5">HTH lysR-type domain-containing protein</fullName>
    </recommendedName>
</protein>
<dbReference type="EMBL" id="NVUS01000001">
    <property type="protein sequence ID" value="PCJ03706.1"/>
    <property type="molecule type" value="Genomic_DNA"/>
</dbReference>
<accession>A0A2A4ZB03</accession>
<dbReference type="GO" id="GO:0000976">
    <property type="term" value="F:transcription cis-regulatory region binding"/>
    <property type="evidence" value="ECO:0007669"/>
    <property type="project" value="TreeGrafter"/>
</dbReference>
<dbReference type="GO" id="GO:0003700">
    <property type="term" value="F:DNA-binding transcription factor activity"/>
    <property type="evidence" value="ECO:0007669"/>
    <property type="project" value="InterPro"/>
</dbReference>
<dbReference type="Gene3D" id="1.10.10.10">
    <property type="entry name" value="Winged helix-like DNA-binding domain superfamily/Winged helix DNA-binding domain"/>
    <property type="match status" value="1"/>
</dbReference>
<dbReference type="InterPro" id="IPR005119">
    <property type="entry name" value="LysR_subst-bd"/>
</dbReference>
<name>A0A2A4ZB03_9PROT</name>
<dbReference type="PANTHER" id="PTHR30126">
    <property type="entry name" value="HTH-TYPE TRANSCRIPTIONAL REGULATOR"/>
    <property type="match status" value="1"/>
</dbReference>
<dbReference type="Pfam" id="PF00126">
    <property type="entry name" value="HTH_1"/>
    <property type="match status" value="1"/>
</dbReference>
<dbReference type="SUPFAM" id="SSF53850">
    <property type="entry name" value="Periplasmic binding protein-like II"/>
    <property type="match status" value="1"/>
</dbReference>
<evidence type="ECO:0000256" key="1">
    <source>
        <dbReference type="ARBA" id="ARBA00009437"/>
    </source>
</evidence>
<dbReference type="InterPro" id="IPR000847">
    <property type="entry name" value="LysR_HTH_N"/>
</dbReference>
<organism evidence="6">
    <name type="scientific">OCS116 cluster bacterium</name>
    <dbReference type="NCBI Taxonomy" id="2030921"/>
    <lineage>
        <taxon>Bacteria</taxon>
        <taxon>Pseudomonadati</taxon>
        <taxon>Pseudomonadota</taxon>
        <taxon>Alphaproteobacteria</taxon>
        <taxon>OCS116 cluster</taxon>
    </lineage>
</organism>
<dbReference type="CDD" id="cd05466">
    <property type="entry name" value="PBP2_LTTR_substrate"/>
    <property type="match status" value="1"/>
</dbReference>
<dbReference type="PROSITE" id="PS50931">
    <property type="entry name" value="HTH_LYSR"/>
    <property type="match status" value="1"/>
</dbReference>
<proteinExistence type="inferred from homology"/>
<gene>
    <name evidence="6" type="ORF">COB13_00255</name>
</gene>
<comment type="caution">
    <text evidence="6">The sequence shown here is derived from an EMBL/GenBank/DDBJ whole genome shotgun (WGS) entry which is preliminary data.</text>
</comment>
<reference key="1">
    <citation type="submission" date="2017-08" db="EMBL/GenBank/DDBJ databases">
        <title>A dynamic microbial community with high functional redundancy inhabits the cold, oxic subseafloor aquifer.</title>
        <authorList>
            <person name="Tully B.J."/>
            <person name="Wheat C.G."/>
            <person name="Glazer B.T."/>
            <person name="Huber J.A."/>
        </authorList>
    </citation>
    <scope>NUCLEOTIDE SEQUENCE [LARGE SCALE GENOMIC DNA]</scope>
</reference>
<dbReference type="AlphaFoldDB" id="A0A2A4ZB03"/>
<sequence length="323" mass="37164">MWGNDMELKWLEDFLALQSTRNFHTAAQQRNVSQPAFSRRIQSLENWVQEALFDRESRPAKLTKAGEKFTPLAQELVRLSYQVRQDISQKPEGDRAKIRFATLNTLAQSFMPTWLKQLQPFIAIDRFHVNTGFGDLVGYLDALDKNDVDFFVCYEAPETFFIGKDRVISSLKLAEEALVPVVKPQADGSPTWWLPDCSNKTIPYLCTRTEISIWPVREHIKKNYANLEFKTVYESNIATALKSMVLEGFGVAWIPYTMVADELASGELVRAAAQETDIIVDIKIYRNPKHHDIRLNEFWQVVGAQKVLQFNYKPQKDIVKTNV</sequence>
<keyword evidence="2" id="KW-0805">Transcription regulation</keyword>
<evidence type="ECO:0000256" key="4">
    <source>
        <dbReference type="ARBA" id="ARBA00023163"/>
    </source>
</evidence>
<keyword evidence="3" id="KW-0238">DNA-binding</keyword>
<dbReference type="InterPro" id="IPR036390">
    <property type="entry name" value="WH_DNA-bd_sf"/>
</dbReference>
<dbReference type="Pfam" id="PF03466">
    <property type="entry name" value="LysR_substrate"/>
    <property type="match status" value="1"/>
</dbReference>
<evidence type="ECO:0000259" key="5">
    <source>
        <dbReference type="PROSITE" id="PS50931"/>
    </source>
</evidence>
<evidence type="ECO:0000256" key="3">
    <source>
        <dbReference type="ARBA" id="ARBA00023125"/>
    </source>
</evidence>